<accession>A0A914N1H5</accession>
<dbReference type="GO" id="GO:0089718">
    <property type="term" value="P:amino acid import across plasma membrane"/>
    <property type="evidence" value="ECO:0007669"/>
    <property type="project" value="TreeGrafter"/>
</dbReference>
<name>A0A914N1H5_MELIC</name>
<dbReference type="WBParaSite" id="Minc3s03008g32412">
    <property type="protein sequence ID" value="Minc3s03008g32412"/>
    <property type="gene ID" value="Minc3s03008g32412"/>
</dbReference>
<keyword evidence="6 9" id="KW-1133">Transmembrane helix</keyword>
<protein>
    <submittedName>
        <fullName evidence="11">Uncharacterized protein</fullName>
    </submittedName>
</protein>
<keyword evidence="7 9" id="KW-0472">Membrane</keyword>
<evidence type="ECO:0000256" key="1">
    <source>
        <dbReference type="ARBA" id="ARBA00004141"/>
    </source>
</evidence>
<dbReference type="Proteomes" id="UP000887563">
    <property type="component" value="Unplaced"/>
</dbReference>
<dbReference type="PANTHER" id="PTHR11616">
    <property type="entry name" value="SODIUM/CHLORIDE DEPENDENT TRANSPORTER"/>
    <property type="match status" value="1"/>
</dbReference>
<dbReference type="AlphaFoldDB" id="A0A914N1H5"/>
<evidence type="ECO:0000256" key="3">
    <source>
        <dbReference type="ARBA" id="ARBA00022448"/>
    </source>
</evidence>
<dbReference type="GO" id="GO:0005283">
    <property type="term" value="F:amino acid:sodium symporter activity"/>
    <property type="evidence" value="ECO:0007669"/>
    <property type="project" value="TreeGrafter"/>
</dbReference>
<evidence type="ECO:0000256" key="2">
    <source>
        <dbReference type="ARBA" id="ARBA00006459"/>
    </source>
</evidence>
<evidence type="ECO:0000313" key="11">
    <source>
        <dbReference type="WBParaSite" id="Minc3s03008g32412"/>
    </source>
</evidence>
<sequence>MAYPHAKYAFACVGVSAVIVSYLVSLYYNVILTWVFYYLFKSFSFELPWINCPKLANGSNITECVESSTPANYFWNREAINTSETIGDFGGFTWHMTFCLVFAWFVIYLCVMRGIKSSGKVMYLTATFPYFVLTAFMFRSILLPGATDGLRYMLTPDPVAHSETGLIIYHSIRLVELSRMVPLFAEIPTSRDIGP</sequence>
<dbReference type="GO" id="GO:0005886">
    <property type="term" value="C:plasma membrane"/>
    <property type="evidence" value="ECO:0007669"/>
    <property type="project" value="TreeGrafter"/>
</dbReference>
<feature type="transmembrane region" description="Helical" evidence="9">
    <location>
        <begin position="123"/>
        <end position="142"/>
    </location>
</feature>
<dbReference type="PROSITE" id="PS50267">
    <property type="entry name" value="NA_NEUROTRAN_SYMP_3"/>
    <property type="match status" value="1"/>
</dbReference>
<evidence type="ECO:0000256" key="5">
    <source>
        <dbReference type="ARBA" id="ARBA00022847"/>
    </source>
</evidence>
<organism evidence="10 11">
    <name type="scientific">Meloidogyne incognita</name>
    <name type="common">Southern root-knot nematode worm</name>
    <name type="synonym">Oxyuris incognita</name>
    <dbReference type="NCBI Taxonomy" id="6306"/>
    <lineage>
        <taxon>Eukaryota</taxon>
        <taxon>Metazoa</taxon>
        <taxon>Ecdysozoa</taxon>
        <taxon>Nematoda</taxon>
        <taxon>Chromadorea</taxon>
        <taxon>Rhabditida</taxon>
        <taxon>Tylenchina</taxon>
        <taxon>Tylenchomorpha</taxon>
        <taxon>Tylenchoidea</taxon>
        <taxon>Meloidogynidae</taxon>
        <taxon>Meloidogyninae</taxon>
        <taxon>Meloidogyne</taxon>
        <taxon>Meloidogyne incognita group</taxon>
    </lineage>
</organism>
<evidence type="ECO:0000313" key="10">
    <source>
        <dbReference type="Proteomes" id="UP000887563"/>
    </source>
</evidence>
<dbReference type="PROSITE" id="PS00754">
    <property type="entry name" value="NA_NEUROTRAN_SYMP_2"/>
    <property type="match status" value="1"/>
</dbReference>
<keyword evidence="8" id="KW-0325">Glycoprotein</keyword>
<keyword evidence="5" id="KW-0769">Symport</keyword>
<proteinExistence type="inferred from homology"/>
<reference evidence="11" key="1">
    <citation type="submission" date="2022-11" db="UniProtKB">
        <authorList>
            <consortium name="WormBaseParasite"/>
        </authorList>
    </citation>
    <scope>IDENTIFICATION</scope>
</reference>
<keyword evidence="4 9" id="KW-0812">Transmembrane</keyword>
<dbReference type="PRINTS" id="PR00176">
    <property type="entry name" value="NANEUSMPORT"/>
</dbReference>
<comment type="subcellular location">
    <subcellularLocation>
        <location evidence="1">Membrane</location>
        <topology evidence="1">Multi-pass membrane protein</topology>
    </subcellularLocation>
</comment>
<evidence type="ECO:0000256" key="8">
    <source>
        <dbReference type="ARBA" id="ARBA00023180"/>
    </source>
</evidence>
<evidence type="ECO:0000256" key="7">
    <source>
        <dbReference type="ARBA" id="ARBA00023136"/>
    </source>
</evidence>
<dbReference type="PANTHER" id="PTHR11616:SF321">
    <property type="entry name" value="SODIUM-DEPENDENT NUTRIENT AMINO ACID TRANSPORTER 1-RELATED"/>
    <property type="match status" value="1"/>
</dbReference>
<feature type="transmembrane region" description="Helical" evidence="9">
    <location>
        <begin position="12"/>
        <end position="40"/>
    </location>
</feature>
<keyword evidence="3" id="KW-0813">Transport</keyword>
<evidence type="ECO:0000256" key="9">
    <source>
        <dbReference type="SAM" id="Phobius"/>
    </source>
</evidence>
<evidence type="ECO:0000256" key="4">
    <source>
        <dbReference type="ARBA" id="ARBA00022692"/>
    </source>
</evidence>
<keyword evidence="10" id="KW-1185">Reference proteome</keyword>
<comment type="similarity">
    <text evidence="2">Belongs to the sodium:neurotransmitter symporter (SNF) (TC 2.A.22) family.</text>
</comment>
<dbReference type="InterPro" id="IPR000175">
    <property type="entry name" value="Na/ntran_symport"/>
</dbReference>
<dbReference type="Pfam" id="PF00209">
    <property type="entry name" value="SNF"/>
    <property type="match status" value="1"/>
</dbReference>
<dbReference type="SUPFAM" id="SSF161070">
    <property type="entry name" value="SNF-like"/>
    <property type="match status" value="1"/>
</dbReference>
<feature type="transmembrane region" description="Helical" evidence="9">
    <location>
        <begin position="92"/>
        <end position="111"/>
    </location>
</feature>
<evidence type="ECO:0000256" key="6">
    <source>
        <dbReference type="ARBA" id="ARBA00022989"/>
    </source>
</evidence>
<dbReference type="GO" id="GO:0015179">
    <property type="term" value="F:L-amino acid transmembrane transporter activity"/>
    <property type="evidence" value="ECO:0007669"/>
    <property type="project" value="TreeGrafter"/>
</dbReference>
<dbReference type="InterPro" id="IPR037272">
    <property type="entry name" value="SNS_sf"/>
</dbReference>